<gene>
    <name evidence="1" type="primary">106062484</name>
</gene>
<proteinExistence type="predicted"/>
<reference evidence="1" key="1">
    <citation type="submission" date="2020-05" db="UniProtKB">
        <authorList>
            <consortium name="EnsemblMetazoa"/>
        </authorList>
    </citation>
    <scope>IDENTIFICATION</scope>
    <source>
        <strain evidence="1">BB02</strain>
    </source>
</reference>
<evidence type="ECO:0000313" key="1">
    <source>
        <dbReference type="EnsemblMetazoa" id="BGLB025381-PA"/>
    </source>
</evidence>
<dbReference type="VEuPathDB" id="VectorBase:BGLAX_042368"/>
<dbReference type="KEGG" id="bgt:106062484"/>
<accession>A0A2C9KZU8</accession>
<organism evidence="1 2">
    <name type="scientific">Biomphalaria glabrata</name>
    <name type="common">Bloodfluke planorb</name>
    <name type="synonym">Freshwater snail</name>
    <dbReference type="NCBI Taxonomy" id="6526"/>
    <lineage>
        <taxon>Eukaryota</taxon>
        <taxon>Metazoa</taxon>
        <taxon>Spiralia</taxon>
        <taxon>Lophotrochozoa</taxon>
        <taxon>Mollusca</taxon>
        <taxon>Gastropoda</taxon>
        <taxon>Heterobranchia</taxon>
        <taxon>Euthyneura</taxon>
        <taxon>Panpulmonata</taxon>
        <taxon>Hygrophila</taxon>
        <taxon>Lymnaeoidea</taxon>
        <taxon>Planorbidae</taxon>
        <taxon>Biomphalaria</taxon>
    </lineage>
</organism>
<evidence type="ECO:0000313" key="2">
    <source>
        <dbReference type="Proteomes" id="UP000076420"/>
    </source>
</evidence>
<dbReference type="AlphaFoldDB" id="A0A2C9KZU8"/>
<sequence length="327" mass="36157">MKDSLCNVSPRLTCSLPDLNKNLKIILCTKCKTLLNPSSASVMNSSRSLPSNPLTYVLGNLCAEIPCSPNFTNTESSIHQQRFILETSKNLIKIGTWPNTVGDQPDPTPHAVVKTGSSTSHELNLVSWKTLADQTYLMVDSDTSGIMVNDSVSIDQKASLPGVKKFVSFDFNIVHIDPEEKVTEKFLMYKNNARSDSNNNLKHAQVFYMPLKMYGIRDSTADNPSSEKCSIYQPARCPSSLCLSDNLPSASGFEQKPTTYQVSPKKSVECFNKNLPTTAKFCTKDQAGCKAAQLPATNAPILRKSEQKSSLESKLTKLQRISFKFMH</sequence>
<dbReference type="VEuPathDB" id="VectorBase:BGLB025381"/>
<protein>
    <submittedName>
        <fullName evidence="1">Uncharacterized protein</fullName>
    </submittedName>
</protein>
<dbReference type="EnsemblMetazoa" id="BGLB025381-RA">
    <property type="protein sequence ID" value="BGLB025381-PA"/>
    <property type="gene ID" value="BGLB025381"/>
</dbReference>
<dbReference type="Proteomes" id="UP000076420">
    <property type="component" value="Unassembled WGS sequence"/>
</dbReference>
<name>A0A2C9KZU8_BIOGL</name>